<evidence type="ECO:0000313" key="4">
    <source>
        <dbReference type="Proteomes" id="UP000485058"/>
    </source>
</evidence>
<sequence>MQAGVLHLCRWLTACVEGLPASPNDVRESFRSGRHRSGLGGRRSELVFCGCWVPHTPVTPDCVITLSRATRRFAPQTINSAGVDWSKWVTCDSLGRRSNKGREVPGCSADRYRVETSGWLGRRRQRSSVQGRRKGRVAGTEKE</sequence>
<protein>
    <recommendedName>
        <fullName evidence="5">Secreted protein</fullName>
    </recommendedName>
</protein>
<feature type="chain" id="PRO_5025439821" description="Secreted protein" evidence="2">
    <location>
        <begin position="19"/>
        <end position="143"/>
    </location>
</feature>
<evidence type="ECO:0000256" key="2">
    <source>
        <dbReference type="SAM" id="SignalP"/>
    </source>
</evidence>
<keyword evidence="2" id="KW-0732">Signal</keyword>
<name>A0A699YB05_HAELA</name>
<accession>A0A699YB05</accession>
<comment type="caution">
    <text evidence="3">The sequence shown here is derived from an EMBL/GenBank/DDBJ whole genome shotgun (WGS) entry which is preliminary data.</text>
</comment>
<evidence type="ECO:0000313" key="3">
    <source>
        <dbReference type="EMBL" id="GFH06545.1"/>
    </source>
</evidence>
<evidence type="ECO:0000256" key="1">
    <source>
        <dbReference type="SAM" id="MobiDB-lite"/>
    </source>
</evidence>
<dbReference type="Proteomes" id="UP000485058">
    <property type="component" value="Unassembled WGS sequence"/>
</dbReference>
<gene>
    <name evidence="3" type="ORF">HaLaN_01193</name>
</gene>
<feature type="signal peptide" evidence="2">
    <location>
        <begin position="1"/>
        <end position="18"/>
    </location>
</feature>
<keyword evidence="4" id="KW-1185">Reference proteome</keyword>
<feature type="compositionally biased region" description="Basic residues" evidence="1">
    <location>
        <begin position="121"/>
        <end position="136"/>
    </location>
</feature>
<evidence type="ECO:0008006" key="5">
    <source>
        <dbReference type="Google" id="ProtNLM"/>
    </source>
</evidence>
<feature type="region of interest" description="Disordered" evidence="1">
    <location>
        <begin position="121"/>
        <end position="143"/>
    </location>
</feature>
<reference evidence="3 4" key="1">
    <citation type="submission" date="2020-02" db="EMBL/GenBank/DDBJ databases">
        <title>Draft genome sequence of Haematococcus lacustris strain NIES-144.</title>
        <authorList>
            <person name="Morimoto D."/>
            <person name="Nakagawa S."/>
            <person name="Yoshida T."/>
            <person name="Sawayama S."/>
        </authorList>
    </citation>
    <scope>NUCLEOTIDE SEQUENCE [LARGE SCALE GENOMIC DNA]</scope>
    <source>
        <strain evidence="3 4">NIES-144</strain>
    </source>
</reference>
<dbReference type="AlphaFoldDB" id="A0A699YB05"/>
<organism evidence="3 4">
    <name type="scientific">Haematococcus lacustris</name>
    <name type="common">Green alga</name>
    <name type="synonym">Haematococcus pluvialis</name>
    <dbReference type="NCBI Taxonomy" id="44745"/>
    <lineage>
        <taxon>Eukaryota</taxon>
        <taxon>Viridiplantae</taxon>
        <taxon>Chlorophyta</taxon>
        <taxon>core chlorophytes</taxon>
        <taxon>Chlorophyceae</taxon>
        <taxon>CS clade</taxon>
        <taxon>Chlamydomonadales</taxon>
        <taxon>Haematococcaceae</taxon>
        <taxon>Haematococcus</taxon>
    </lineage>
</organism>
<proteinExistence type="predicted"/>
<dbReference type="EMBL" id="BLLF01000044">
    <property type="protein sequence ID" value="GFH06545.1"/>
    <property type="molecule type" value="Genomic_DNA"/>
</dbReference>